<keyword evidence="10" id="KW-0739">Sodium transport</keyword>
<dbReference type="AlphaFoldDB" id="A0A382FUV7"/>
<dbReference type="PROSITE" id="PS50283">
    <property type="entry name" value="NA_SOLUT_SYMP_3"/>
    <property type="match status" value="1"/>
</dbReference>
<dbReference type="PANTHER" id="PTHR42985">
    <property type="entry name" value="SODIUM-COUPLED MONOCARBOXYLATE TRANSPORTER"/>
    <property type="match status" value="1"/>
</dbReference>
<organism evidence="12">
    <name type="scientific">marine metagenome</name>
    <dbReference type="NCBI Taxonomy" id="408172"/>
    <lineage>
        <taxon>unclassified sequences</taxon>
        <taxon>metagenomes</taxon>
        <taxon>ecological metagenomes</taxon>
    </lineage>
</organism>
<sequence length="396" mass="42674">VNVHWVDATILCSYLLGMVVFGMWMGRGTRSSAEFMVGGRDMPWWAVLCSIVATETSTITFLSVPGLAYTGDLGFLQLPLGYILGRWIVASKLLPRYFAGELFTAYEVLDRHFGSAVKRAASLLFIITRTLGDGFRLFLGAIVLQHVAGIDMNMAIIALGVATIVYTFAGGIRAVIWTDFIQFVVYMLGAAIAFGILLDSIDGGWGAVTELARAELTGDKLRVFHFDFDLTGTYLFWAGLIGGGILAVGTHGVDQLMVQRYLSARSQGEAALALRLSGIVVLLQFALFLLIGTALFAYYSQNPPAESFAKSDRVFATFIIDKMPIGVLGIVLGALFSAAMSTLSSSLNSSATVLVNDILTINSDSSRLRLAKWLTVAFGIAQIVVGISGQWLESSV</sequence>
<dbReference type="InterPro" id="IPR001734">
    <property type="entry name" value="Na/solute_symporter"/>
</dbReference>
<keyword evidence="3" id="KW-0813">Transport</keyword>
<keyword evidence="5 11" id="KW-0812">Transmembrane</keyword>
<comment type="subcellular location">
    <subcellularLocation>
        <location evidence="1">Cell membrane</location>
        <topology evidence="1">Multi-pass membrane protein</topology>
    </subcellularLocation>
</comment>
<evidence type="ECO:0000256" key="8">
    <source>
        <dbReference type="ARBA" id="ARBA00023065"/>
    </source>
</evidence>
<feature type="transmembrane region" description="Helical" evidence="11">
    <location>
        <begin position="373"/>
        <end position="392"/>
    </location>
</feature>
<accession>A0A382FUV7</accession>
<evidence type="ECO:0000256" key="4">
    <source>
        <dbReference type="ARBA" id="ARBA00022475"/>
    </source>
</evidence>
<dbReference type="GO" id="GO:0015293">
    <property type="term" value="F:symporter activity"/>
    <property type="evidence" value="ECO:0007669"/>
    <property type="project" value="TreeGrafter"/>
</dbReference>
<keyword evidence="7" id="KW-0915">Sodium</keyword>
<keyword evidence="9 11" id="KW-0472">Membrane</keyword>
<protein>
    <submittedName>
        <fullName evidence="12">Uncharacterized protein</fullName>
    </submittedName>
</protein>
<feature type="transmembrane region" description="Helical" evidence="11">
    <location>
        <begin position="156"/>
        <end position="176"/>
    </location>
</feature>
<evidence type="ECO:0000256" key="1">
    <source>
        <dbReference type="ARBA" id="ARBA00004651"/>
    </source>
</evidence>
<evidence type="ECO:0000256" key="9">
    <source>
        <dbReference type="ARBA" id="ARBA00023136"/>
    </source>
</evidence>
<evidence type="ECO:0000256" key="5">
    <source>
        <dbReference type="ARBA" id="ARBA00022692"/>
    </source>
</evidence>
<feature type="transmembrane region" description="Helical" evidence="11">
    <location>
        <begin position="120"/>
        <end position="144"/>
    </location>
</feature>
<evidence type="ECO:0000256" key="7">
    <source>
        <dbReference type="ARBA" id="ARBA00023053"/>
    </source>
</evidence>
<gene>
    <name evidence="12" type="ORF">METZ01_LOCUS219722</name>
</gene>
<comment type="similarity">
    <text evidence="2">Belongs to the sodium:solute symporter (SSF) (TC 2.A.21) family.</text>
</comment>
<feature type="transmembrane region" description="Helical" evidence="11">
    <location>
        <begin position="44"/>
        <end position="68"/>
    </location>
</feature>
<feature type="transmembrane region" description="Helical" evidence="11">
    <location>
        <begin position="234"/>
        <end position="253"/>
    </location>
</feature>
<evidence type="ECO:0000256" key="6">
    <source>
        <dbReference type="ARBA" id="ARBA00022989"/>
    </source>
</evidence>
<feature type="transmembrane region" description="Helical" evidence="11">
    <location>
        <begin position="319"/>
        <end position="340"/>
    </location>
</feature>
<feature type="non-terminal residue" evidence="12">
    <location>
        <position position="1"/>
    </location>
</feature>
<keyword evidence="8" id="KW-0406">Ion transport</keyword>
<dbReference type="InterPro" id="IPR038377">
    <property type="entry name" value="Na/Glc_symporter_sf"/>
</dbReference>
<evidence type="ECO:0000256" key="3">
    <source>
        <dbReference type="ARBA" id="ARBA00022448"/>
    </source>
</evidence>
<dbReference type="PANTHER" id="PTHR42985:SF47">
    <property type="entry name" value="INTEGRAL MEMBRANE TRANSPORT PROTEIN"/>
    <property type="match status" value="1"/>
</dbReference>
<feature type="transmembrane region" description="Helical" evidence="11">
    <location>
        <begin position="274"/>
        <end position="299"/>
    </location>
</feature>
<evidence type="ECO:0000313" key="12">
    <source>
        <dbReference type="EMBL" id="SVB66868.1"/>
    </source>
</evidence>
<dbReference type="Gene3D" id="1.20.1730.10">
    <property type="entry name" value="Sodium/glucose cotransporter"/>
    <property type="match status" value="1"/>
</dbReference>
<feature type="transmembrane region" description="Helical" evidence="11">
    <location>
        <begin position="183"/>
        <end position="201"/>
    </location>
</feature>
<evidence type="ECO:0000256" key="10">
    <source>
        <dbReference type="ARBA" id="ARBA00023201"/>
    </source>
</evidence>
<dbReference type="GO" id="GO:0006814">
    <property type="term" value="P:sodium ion transport"/>
    <property type="evidence" value="ECO:0007669"/>
    <property type="project" value="UniProtKB-KW"/>
</dbReference>
<feature type="non-terminal residue" evidence="12">
    <location>
        <position position="396"/>
    </location>
</feature>
<keyword evidence="4" id="KW-1003">Cell membrane</keyword>
<name>A0A382FUV7_9ZZZZ</name>
<dbReference type="EMBL" id="UINC01052029">
    <property type="protein sequence ID" value="SVB66868.1"/>
    <property type="molecule type" value="Genomic_DNA"/>
</dbReference>
<evidence type="ECO:0000256" key="11">
    <source>
        <dbReference type="SAM" id="Phobius"/>
    </source>
</evidence>
<dbReference type="GO" id="GO:0005886">
    <property type="term" value="C:plasma membrane"/>
    <property type="evidence" value="ECO:0007669"/>
    <property type="project" value="UniProtKB-SubCell"/>
</dbReference>
<dbReference type="InterPro" id="IPR051163">
    <property type="entry name" value="Sodium:Solute_Symporter_SSF"/>
</dbReference>
<evidence type="ECO:0000256" key="2">
    <source>
        <dbReference type="ARBA" id="ARBA00006434"/>
    </source>
</evidence>
<proteinExistence type="inferred from homology"/>
<feature type="transmembrane region" description="Helical" evidence="11">
    <location>
        <begin position="6"/>
        <end position="24"/>
    </location>
</feature>
<reference evidence="12" key="1">
    <citation type="submission" date="2018-05" db="EMBL/GenBank/DDBJ databases">
        <authorList>
            <person name="Lanie J.A."/>
            <person name="Ng W.-L."/>
            <person name="Kazmierczak K.M."/>
            <person name="Andrzejewski T.M."/>
            <person name="Davidsen T.M."/>
            <person name="Wayne K.J."/>
            <person name="Tettelin H."/>
            <person name="Glass J.I."/>
            <person name="Rusch D."/>
            <person name="Podicherti R."/>
            <person name="Tsui H.-C.T."/>
            <person name="Winkler M.E."/>
        </authorList>
    </citation>
    <scope>NUCLEOTIDE SEQUENCE</scope>
</reference>
<dbReference type="Pfam" id="PF00474">
    <property type="entry name" value="SSF"/>
    <property type="match status" value="1"/>
</dbReference>
<dbReference type="NCBIfam" id="TIGR00813">
    <property type="entry name" value="sss"/>
    <property type="match status" value="1"/>
</dbReference>
<keyword evidence="6 11" id="KW-1133">Transmembrane helix</keyword>